<dbReference type="EMBL" id="CR522871">
    <property type="protein sequence ID" value="CAG37865.1"/>
    <property type="molecule type" value="Genomic_DNA"/>
</dbReference>
<evidence type="ECO:0000313" key="1">
    <source>
        <dbReference type="EMBL" id="CAG37865.1"/>
    </source>
</evidence>
<dbReference type="HOGENOM" id="CLU_062408_1_0_7"/>
<geneLocation type="plasmid" evidence="2">
    <name>large</name>
</geneLocation>
<dbReference type="KEGG" id="dps:DPPB01"/>
<proteinExistence type="predicted"/>
<reference evidence="1 2" key="1">
    <citation type="journal article" date="2004" name="Environ. Microbiol.">
        <title>The genome of Desulfotalea psychrophila, a sulfate-reducing bacterium from permanently cold Arctic sediments.</title>
        <authorList>
            <person name="Rabus R."/>
            <person name="Ruepp A."/>
            <person name="Frickey T."/>
            <person name="Rattei T."/>
            <person name="Fartmann B."/>
            <person name="Stark M."/>
            <person name="Bauer M."/>
            <person name="Zibat A."/>
            <person name="Lombardot T."/>
            <person name="Becker I."/>
            <person name="Amann J."/>
            <person name="Gellner K."/>
            <person name="Teeling H."/>
            <person name="Leuschner W.D."/>
            <person name="Gloeckner F.-O."/>
            <person name="Lupas A.N."/>
            <person name="Amann R."/>
            <person name="Klenk H.-P."/>
        </authorList>
    </citation>
    <scope>NUCLEOTIDE SEQUENCE [LARGE SCALE GENOMIC DNA]</scope>
    <source>
        <strain evidence="2">DSM 12343 / LSv54</strain>
        <plasmid evidence="2">large</plasmid>
    </source>
</reference>
<dbReference type="OrthoDB" id="5450014at2"/>
<accession>Q6AII2</accession>
<protein>
    <submittedName>
        <fullName evidence="1">Related to transcriptional repressor protein TrfA</fullName>
    </submittedName>
</protein>
<dbReference type="AlphaFoldDB" id="Q6AII2"/>
<dbReference type="eggNOG" id="COG3464">
    <property type="taxonomic scope" value="Bacteria"/>
</dbReference>
<dbReference type="Pfam" id="PF07042">
    <property type="entry name" value="TrfA"/>
    <property type="match status" value="1"/>
</dbReference>
<gene>
    <name evidence="1" type="ordered locus">DPPB01</name>
</gene>
<organism evidence="1 2">
    <name type="scientific">Desulfotalea psychrophila (strain LSv54 / DSM 12343)</name>
    <dbReference type="NCBI Taxonomy" id="177439"/>
    <lineage>
        <taxon>Bacteria</taxon>
        <taxon>Pseudomonadati</taxon>
        <taxon>Thermodesulfobacteriota</taxon>
        <taxon>Desulfobulbia</taxon>
        <taxon>Desulfobulbales</taxon>
        <taxon>Desulfocapsaceae</taxon>
        <taxon>Desulfotalea</taxon>
    </lineage>
</organism>
<evidence type="ECO:0000313" key="2">
    <source>
        <dbReference type="Proteomes" id="UP000000602"/>
    </source>
</evidence>
<dbReference type="STRING" id="177439.DPPB01"/>
<keyword evidence="2" id="KW-1185">Reference proteome</keyword>
<name>Q6AII2_DESPS</name>
<dbReference type="Proteomes" id="UP000000602">
    <property type="component" value="Plasmid large"/>
</dbReference>
<dbReference type="InterPro" id="IPR010751">
    <property type="entry name" value="TrfA"/>
</dbReference>
<sequence>MKKSRSGKMAENAEEKKSHYLNVVLRDLGAKLSKRDYDSWCKELTIECSTENDLCGVTLIFLEKAQAQYFEEQFGEIVRKALPSEDVHHIKYELTKQPVQLFLPNYGESYRHVPNEFTRSALFAVGAKKIPRRLFKNEVIPVIGDNVSITYTGEELRQDDEDVWLQLIFLCILSDKAIDDSPTIEFTPRYFCKIVGWPVSGYYYTKLEKVIERLKVTGLKVSARNGGDKVSNLSLIRKYYIRKGAEEDSVRLKTWQVWLEPEIVRLFARNSYTTLEWDMRMSFKSALSKWLHGYYKSHQKPFPVKIETLMKGCGSKMTCIRNFKKELLKSLEELKKAGFLAKWEVNPKTDIVTVTRT</sequence>